<proteinExistence type="inferred from homology"/>
<evidence type="ECO:0000256" key="1">
    <source>
        <dbReference type="ARBA" id="ARBA00005340"/>
    </source>
</evidence>
<dbReference type="GO" id="GO:0008270">
    <property type="term" value="F:zinc ion binding"/>
    <property type="evidence" value="ECO:0007669"/>
    <property type="project" value="UniProtKB-UniRule"/>
</dbReference>
<dbReference type="PROSITE" id="PS51432">
    <property type="entry name" value="AP_NUCLEASE_F2_4"/>
    <property type="match status" value="1"/>
</dbReference>
<dbReference type="NCBIfam" id="TIGR00587">
    <property type="entry name" value="nfo"/>
    <property type="match status" value="1"/>
</dbReference>
<dbReference type="GO" id="GO:0008081">
    <property type="term" value="F:phosphoric diester hydrolase activity"/>
    <property type="evidence" value="ECO:0007669"/>
    <property type="project" value="TreeGrafter"/>
</dbReference>
<feature type="binding site" evidence="9">
    <location>
        <position position="192"/>
    </location>
    <ligand>
        <name>Zn(2+)</name>
        <dbReference type="ChEBI" id="CHEBI:29105"/>
        <label>2</label>
    </ligand>
</feature>
<evidence type="ECO:0000313" key="11">
    <source>
        <dbReference type="EMBL" id="APW63408.1"/>
    </source>
</evidence>
<dbReference type="GO" id="GO:0003906">
    <property type="term" value="F:DNA-(apurinic or apyrimidinic site) endonuclease activity"/>
    <property type="evidence" value="ECO:0007669"/>
    <property type="project" value="TreeGrafter"/>
</dbReference>
<comment type="function">
    <text evidence="9">Endonuclease IV plays a role in DNA repair. It cleaves phosphodiester bonds at apurinic or apyrimidinic (AP) sites, generating a 3'-hydroxyl group and a 5'-terminal sugar phosphate.</text>
</comment>
<feature type="binding site" evidence="9">
    <location>
        <position position="244"/>
    </location>
    <ligand>
        <name>Zn(2+)</name>
        <dbReference type="ChEBI" id="CHEBI:29105"/>
        <label>3</label>
    </ligand>
</feature>
<dbReference type="PROSITE" id="PS00730">
    <property type="entry name" value="AP_NUCLEASE_F2_2"/>
    <property type="match status" value="1"/>
</dbReference>
<feature type="binding site" evidence="9">
    <location>
        <position position="195"/>
    </location>
    <ligand>
        <name>Zn(2+)</name>
        <dbReference type="ChEBI" id="CHEBI:29105"/>
        <label>3</label>
    </ligand>
</feature>
<evidence type="ECO:0000256" key="2">
    <source>
        <dbReference type="ARBA" id="ARBA00022722"/>
    </source>
</evidence>
<keyword evidence="12" id="KW-1185">Reference proteome</keyword>
<keyword evidence="4 9" id="KW-0255">Endonuclease</keyword>
<dbReference type="SMART" id="SM00518">
    <property type="entry name" value="AP2Ec"/>
    <property type="match status" value="1"/>
</dbReference>
<feature type="binding site" evidence="9">
    <location>
        <position position="158"/>
    </location>
    <ligand>
        <name>Zn(2+)</name>
        <dbReference type="ChEBI" id="CHEBI:29105"/>
        <label>1</label>
    </ligand>
</feature>
<keyword evidence="2 9" id="KW-0540">Nuclease</keyword>
<feature type="binding site" evidence="9">
    <location>
        <position position="242"/>
    </location>
    <ligand>
        <name>Zn(2+)</name>
        <dbReference type="ChEBI" id="CHEBI:29105"/>
        <label>3</label>
    </ligand>
</feature>
<accession>A0A1U7CWY6</accession>
<dbReference type="PROSITE" id="PS00731">
    <property type="entry name" value="AP_NUCLEASE_F2_3"/>
    <property type="match status" value="1"/>
</dbReference>
<protein>
    <recommendedName>
        <fullName evidence="9">Probable endonuclease 4</fullName>
        <ecNumber evidence="9">3.1.21.2</ecNumber>
    </recommendedName>
    <alternativeName>
        <fullName evidence="9">Endodeoxyribonuclease IV</fullName>
    </alternativeName>
    <alternativeName>
        <fullName evidence="9">Endonuclease IV</fullName>
    </alternativeName>
</protein>
<evidence type="ECO:0000256" key="6">
    <source>
        <dbReference type="ARBA" id="ARBA00022801"/>
    </source>
</evidence>
<dbReference type="InterPro" id="IPR018246">
    <property type="entry name" value="AP_endonuc_F2_Zn_BS"/>
</dbReference>
<feature type="binding site" evidence="9">
    <location>
        <position position="229"/>
    </location>
    <ligand>
        <name>Zn(2+)</name>
        <dbReference type="ChEBI" id="CHEBI:29105"/>
        <label>2</label>
    </ligand>
</feature>
<organism evidence="11 12">
    <name type="scientific">Paludisphaera borealis</name>
    <dbReference type="NCBI Taxonomy" id="1387353"/>
    <lineage>
        <taxon>Bacteria</taxon>
        <taxon>Pseudomonadati</taxon>
        <taxon>Planctomycetota</taxon>
        <taxon>Planctomycetia</taxon>
        <taxon>Isosphaerales</taxon>
        <taxon>Isosphaeraceae</taxon>
        <taxon>Paludisphaera</taxon>
    </lineage>
</organism>
<sequence length="299" mass="32664">MPRPRKSTSPTSKPALKLGAHMSIAGGYDRAVRAAHAFGFETVQLFTKNNNQWNAPPLTDAQTDAFRQALEETGVVDPVAHTSYLINMASPDDTLWKRSIDAMVVEVGRCARLGIADLVVHPGAHVGSGEAAGLKRVAEALDRVAEATAESAVTIDLETTAGQGSCLGHRFEHLQAILEMVADRSRLGVCVDTCHIFAAGYSLDTRERYDETVNDLDRTVGLGLVRVWHLNDSLREHASRVDRHAGIGAGRIGLEPFRFLVNDARFRSLPMILETPKGIEEGEELDARNQRALRQLVEP</sequence>
<dbReference type="STRING" id="1387353.BSF38_04975"/>
<comment type="catalytic activity">
    <reaction evidence="9">
        <text>Endonucleolytic cleavage to 5'-phosphooligonucleotide end-products.</text>
        <dbReference type="EC" id="3.1.21.2"/>
    </reaction>
</comment>
<comment type="cofactor">
    <cofactor evidence="9">
        <name>Zn(2+)</name>
        <dbReference type="ChEBI" id="CHEBI:29105"/>
    </cofactor>
    <text evidence="9">Binds 3 Zn(2+) ions.</text>
</comment>
<dbReference type="GO" id="GO:0006284">
    <property type="term" value="P:base-excision repair"/>
    <property type="evidence" value="ECO:0007669"/>
    <property type="project" value="TreeGrafter"/>
</dbReference>
<dbReference type="KEGG" id="pbor:BSF38_04975"/>
<dbReference type="PANTHER" id="PTHR21445:SF0">
    <property type="entry name" value="APURINIC-APYRIMIDINIC ENDONUCLEASE"/>
    <property type="match status" value="1"/>
</dbReference>
<dbReference type="CDD" id="cd00019">
    <property type="entry name" value="AP2Ec"/>
    <property type="match status" value="1"/>
</dbReference>
<feature type="binding site" evidence="9">
    <location>
        <position position="121"/>
    </location>
    <ligand>
        <name>Zn(2+)</name>
        <dbReference type="ChEBI" id="CHEBI:29105"/>
        <label>1</label>
    </ligand>
</feature>
<dbReference type="SUPFAM" id="SSF51658">
    <property type="entry name" value="Xylose isomerase-like"/>
    <property type="match status" value="1"/>
</dbReference>
<feature type="binding site" evidence="9">
    <location>
        <position position="274"/>
    </location>
    <ligand>
        <name>Zn(2+)</name>
        <dbReference type="ChEBI" id="CHEBI:29105"/>
        <label>2</label>
    </ligand>
</feature>
<dbReference type="GO" id="GO:0008833">
    <property type="term" value="F:deoxyribonuclease IV (phage-T4-induced) activity"/>
    <property type="evidence" value="ECO:0007669"/>
    <property type="project" value="UniProtKB-UniRule"/>
</dbReference>
<dbReference type="InterPro" id="IPR036237">
    <property type="entry name" value="Xyl_isomerase-like_sf"/>
</dbReference>
<dbReference type="PANTHER" id="PTHR21445">
    <property type="entry name" value="ENDONUCLEASE IV ENDODEOXYRIBONUCLEASE IV"/>
    <property type="match status" value="1"/>
</dbReference>
<keyword evidence="7 9" id="KW-0862">Zinc</keyword>
<reference evidence="12" key="1">
    <citation type="submission" date="2016-12" db="EMBL/GenBank/DDBJ databases">
        <title>Comparative genomics of four Isosphaeraceae planctomycetes: a common pool of plasmids and glycoside hydrolase genes.</title>
        <authorList>
            <person name="Ivanova A."/>
        </authorList>
    </citation>
    <scope>NUCLEOTIDE SEQUENCE [LARGE SCALE GENOMIC DNA]</scope>
    <source>
        <strain evidence="12">PX4</strain>
    </source>
</reference>
<evidence type="ECO:0000256" key="9">
    <source>
        <dbReference type="HAMAP-Rule" id="MF_00152"/>
    </source>
</evidence>
<feature type="binding site" evidence="9">
    <location>
        <position position="81"/>
    </location>
    <ligand>
        <name>Zn(2+)</name>
        <dbReference type="ChEBI" id="CHEBI:29105"/>
        <label>1</label>
    </ligand>
</feature>
<keyword evidence="8 9" id="KW-0234">DNA repair</keyword>
<name>A0A1U7CWY6_9BACT</name>
<dbReference type="Proteomes" id="UP000186309">
    <property type="component" value="Chromosome"/>
</dbReference>
<dbReference type="Gene3D" id="3.20.20.150">
    <property type="entry name" value="Divalent-metal-dependent TIM barrel enzymes"/>
    <property type="match status" value="1"/>
</dbReference>
<evidence type="ECO:0000256" key="8">
    <source>
        <dbReference type="ARBA" id="ARBA00023204"/>
    </source>
</evidence>
<dbReference type="AlphaFoldDB" id="A0A1U7CWY6"/>
<evidence type="ECO:0000313" key="12">
    <source>
        <dbReference type="Proteomes" id="UP000186309"/>
    </source>
</evidence>
<comment type="similarity">
    <text evidence="1 9">Belongs to the AP endonuclease 2 family.</text>
</comment>
<keyword evidence="6 9" id="KW-0378">Hydrolase</keyword>
<feature type="binding site" evidence="9">
    <location>
        <position position="158"/>
    </location>
    <ligand>
        <name>Zn(2+)</name>
        <dbReference type="ChEBI" id="CHEBI:29105"/>
        <label>2</label>
    </ligand>
</feature>
<evidence type="ECO:0000256" key="5">
    <source>
        <dbReference type="ARBA" id="ARBA00022763"/>
    </source>
</evidence>
<dbReference type="FunFam" id="3.20.20.150:FF:000001">
    <property type="entry name" value="Probable endonuclease 4"/>
    <property type="match status" value="1"/>
</dbReference>
<evidence type="ECO:0000256" key="3">
    <source>
        <dbReference type="ARBA" id="ARBA00022723"/>
    </source>
</evidence>
<evidence type="ECO:0000256" key="7">
    <source>
        <dbReference type="ARBA" id="ARBA00022833"/>
    </source>
</evidence>
<dbReference type="RefSeq" id="WP_257787836.1">
    <property type="nucleotide sequence ID" value="NZ_CP019082.1"/>
</dbReference>
<keyword evidence="3 9" id="KW-0479">Metal-binding</keyword>
<dbReference type="InterPro" id="IPR013022">
    <property type="entry name" value="Xyl_isomerase-like_TIM-brl"/>
</dbReference>
<dbReference type="GO" id="GO:0003677">
    <property type="term" value="F:DNA binding"/>
    <property type="evidence" value="ECO:0007669"/>
    <property type="project" value="InterPro"/>
</dbReference>
<evidence type="ECO:0000256" key="4">
    <source>
        <dbReference type="ARBA" id="ARBA00022759"/>
    </source>
</evidence>
<dbReference type="InterPro" id="IPR001719">
    <property type="entry name" value="AP_endonuc_2"/>
</dbReference>
<dbReference type="HAMAP" id="MF_00152">
    <property type="entry name" value="Nfo"/>
    <property type="match status" value="1"/>
</dbReference>
<dbReference type="Pfam" id="PF01261">
    <property type="entry name" value="AP_endonuc_2"/>
    <property type="match status" value="1"/>
</dbReference>
<keyword evidence="5 9" id="KW-0227">DNA damage</keyword>
<feature type="domain" description="Xylose isomerase-like TIM barrel" evidence="10">
    <location>
        <begin position="32"/>
        <end position="292"/>
    </location>
</feature>
<dbReference type="EMBL" id="CP019082">
    <property type="protein sequence ID" value="APW63408.1"/>
    <property type="molecule type" value="Genomic_DNA"/>
</dbReference>
<gene>
    <name evidence="11" type="primary">nfo_2</name>
    <name evidence="9" type="synonym">nfo</name>
    <name evidence="11" type="ORF">BSF38_04975</name>
</gene>
<evidence type="ECO:0000259" key="10">
    <source>
        <dbReference type="Pfam" id="PF01261"/>
    </source>
</evidence>
<dbReference type="EC" id="3.1.21.2" evidence="9"/>